<dbReference type="PANTHER" id="PTHR19211">
    <property type="entry name" value="ATP-BINDING TRANSPORT PROTEIN-RELATED"/>
    <property type="match status" value="1"/>
</dbReference>
<dbReference type="GO" id="GO:0005524">
    <property type="term" value="F:ATP binding"/>
    <property type="evidence" value="ECO:0007669"/>
    <property type="project" value="InterPro"/>
</dbReference>
<dbReference type="GeneID" id="20530754"/>
<evidence type="ECO:0000259" key="2">
    <source>
        <dbReference type="Pfam" id="PF00005"/>
    </source>
</evidence>
<accession>A0A058YZW4</accession>
<gene>
    <name evidence="3" type="ORF">H696_06029</name>
</gene>
<dbReference type="RefSeq" id="XP_009498071.1">
    <property type="nucleotide sequence ID" value="XM_009499796.1"/>
</dbReference>
<feature type="domain" description="ABC transporter" evidence="2">
    <location>
        <begin position="23"/>
        <end position="54"/>
    </location>
</feature>
<name>A0A058YZW4_FONAL</name>
<dbReference type="eggNOG" id="KOG0066">
    <property type="taxonomic scope" value="Eukaryota"/>
</dbReference>
<dbReference type="EMBL" id="KB932217">
    <property type="protein sequence ID" value="KCV67510.1"/>
    <property type="molecule type" value="Genomic_DNA"/>
</dbReference>
<keyword evidence="4" id="KW-1185">Reference proteome</keyword>
<organism evidence="3">
    <name type="scientific">Fonticula alba</name>
    <name type="common">Slime mold</name>
    <dbReference type="NCBI Taxonomy" id="691883"/>
    <lineage>
        <taxon>Eukaryota</taxon>
        <taxon>Rotosphaerida</taxon>
        <taxon>Fonticulaceae</taxon>
        <taxon>Fonticula</taxon>
    </lineage>
</organism>
<dbReference type="Pfam" id="PF00005">
    <property type="entry name" value="ABC_tran"/>
    <property type="match status" value="1"/>
</dbReference>
<evidence type="ECO:0000256" key="1">
    <source>
        <dbReference type="ARBA" id="ARBA00022737"/>
    </source>
</evidence>
<dbReference type="STRING" id="691883.A0A058YZW4"/>
<dbReference type="InterPro" id="IPR003439">
    <property type="entry name" value="ABC_transporter-like_ATP-bd"/>
</dbReference>
<evidence type="ECO:0000313" key="3">
    <source>
        <dbReference type="EMBL" id="KCV67510.1"/>
    </source>
</evidence>
<sequence>MPTDDNINVHNFSIHMGGKTLFKDSNLNLSHGRRYGLVGYNGTGKSTLLNHIVARDGQFRVPRHIDIHIVQQEAPANDVSALQTVINSDEMRTRLLAERDRLLAIDEPTMEETERLNKVYERLIFIEADSALPRGPC</sequence>
<dbReference type="InterPro" id="IPR027417">
    <property type="entry name" value="P-loop_NTPase"/>
</dbReference>
<dbReference type="Gene3D" id="3.40.50.300">
    <property type="entry name" value="P-loop containing nucleotide triphosphate hydrolases"/>
    <property type="match status" value="1"/>
</dbReference>
<dbReference type="InterPro" id="IPR050611">
    <property type="entry name" value="ABCF"/>
</dbReference>
<proteinExistence type="predicted"/>
<dbReference type="AlphaFoldDB" id="A0A058YZW4"/>
<protein>
    <recommendedName>
        <fullName evidence="2">ABC transporter domain-containing protein</fullName>
    </recommendedName>
</protein>
<dbReference type="OrthoDB" id="2110130at2759"/>
<keyword evidence="1" id="KW-0677">Repeat</keyword>
<reference evidence="3" key="1">
    <citation type="submission" date="2013-04" db="EMBL/GenBank/DDBJ databases">
        <title>The Genome Sequence of Fonticula alba ATCC 38817.</title>
        <authorList>
            <consortium name="The Broad Institute Genomics Platform"/>
            <person name="Russ C."/>
            <person name="Cuomo C."/>
            <person name="Burger G."/>
            <person name="Gray M.W."/>
            <person name="Holland P.W.H."/>
            <person name="King N."/>
            <person name="Lang F.B.F."/>
            <person name="Roger A.J."/>
            <person name="Ruiz-Trillo I."/>
            <person name="Brown M."/>
            <person name="Walker B."/>
            <person name="Young S."/>
            <person name="Zeng Q."/>
            <person name="Gargeya S."/>
            <person name="Fitzgerald M."/>
            <person name="Haas B."/>
            <person name="Abouelleil A."/>
            <person name="Allen A.W."/>
            <person name="Alvarado L."/>
            <person name="Arachchi H.M."/>
            <person name="Berlin A.M."/>
            <person name="Chapman S.B."/>
            <person name="Gainer-Dewar J."/>
            <person name="Goldberg J."/>
            <person name="Griggs A."/>
            <person name="Gujja S."/>
            <person name="Hansen M."/>
            <person name="Howarth C."/>
            <person name="Imamovic A."/>
            <person name="Ireland A."/>
            <person name="Larimer J."/>
            <person name="McCowan C."/>
            <person name="Murphy C."/>
            <person name="Pearson M."/>
            <person name="Poon T.W."/>
            <person name="Priest M."/>
            <person name="Roberts A."/>
            <person name="Saif S."/>
            <person name="Shea T."/>
            <person name="Sisk P."/>
            <person name="Sykes S."/>
            <person name="Wortman J."/>
            <person name="Nusbaum C."/>
            <person name="Birren B."/>
        </authorList>
    </citation>
    <scope>NUCLEOTIDE SEQUENCE [LARGE SCALE GENOMIC DNA]</scope>
    <source>
        <strain evidence="3">ATCC 38817</strain>
    </source>
</reference>
<dbReference type="GO" id="GO:0016887">
    <property type="term" value="F:ATP hydrolysis activity"/>
    <property type="evidence" value="ECO:0007669"/>
    <property type="project" value="InterPro"/>
</dbReference>
<dbReference type="PANTHER" id="PTHR19211:SF14">
    <property type="entry name" value="ATP-BINDING CASSETTE SUB-FAMILY F MEMBER 1"/>
    <property type="match status" value="1"/>
</dbReference>
<evidence type="ECO:0000313" key="4">
    <source>
        <dbReference type="Proteomes" id="UP000030693"/>
    </source>
</evidence>
<dbReference type="Proteomes" id="UP000030693">
    <property type="component" value="Unassembled WGS sequence"/>
</dbReference>
<dbReference type="SUPFAM" id="SSF52540">
    <property type="entry name" value="P-loop containing nucleoside triphosphate hydrolases"/>
    <property type="match status" value="1"/>
</dbReference>